<gene>
    <name evidence="1" type="ORF">H9L10_14605</name>
</gene>
<dbReference type="Proteomes" id="UP000515976">
    <property type="component" value="Chromosome"/>
</dbReference>
<dbReference type="InterPro" id="IPR036388">
    <property type="entry name" value="WH-like_DNA-bd_sf"/>
</dbReference>
<evidence type="ECO:0008006" key="3">
    <source>
        <dbReference type="Google" id="ProtNLM"/>
    </source>
</evidence>
<keyword evidence="2" id="KW-1185">Reference proteome</keyword>
<evidence type="ECO:0000313" key="2">
    <source>
        <dbReference type="Proteomes" id="UP000515976"/>
    </source>
</evidence>
<evidence type="ECO:0000313" key="1">
    <source>
        <dbReference type="EMBL" id="QNN49399.1"/>
    </source>
</evidence>
<dbReference type="EMBL" id="CP060712">
    <property type="protein sequence ID" value="QNN49399.1"/>
    <property type="molecule type" value="Genomic_DNA"/>
</dbReference>
<dbReference type="AlphaFoldDB" id="A0A7G9R1C4"/>
<proteinExistence type="predicted"/>
<accession>A0A7G9R1C4</accession>
<sequence>MSATTPGAGGPLTAVLQAFRDGVHSLDEVGERTGLARDVVQACVDHLVRLGRLEARELAVGCPTGGCGTCASATATGQAGCGAVAPSATRSGPALVTISVRRPA</sequence>
<reference evidence="1 2" key="1">
    <citation type="submission" date="2020-08" db="EMBL/GenBank/DDBJ databases">
        <title>Genome sequence of Phycicoccus endophyticus JCM 31784T.</title>
        <authorList>
            <person name="Hyun D.-W."/>
            <person name="Bae J.-W."/>
        </authorList>
    </citation>
    <scope>NUCLEOTIDE SEQUENCE [LARGE SCALE GENOMIC DNA]</scope>
    <source>
        <strain evidence="1 2">JCM 31784</strain>
    </source>
</reference>
<dbReference type="Gene3D" id="1.10.10.10">
    <property type="entry name" value="Winged helix-like DNA-binding domain superfamily/Winged helix DNA-binding domain"/>
    <property type="match status" value="1"/>
</dbReference>
<name>A0A7G9R1C4_9MICO</name>
<dbReference type="RefSeq" id="WP_166099515.1">
    <property type="nucleotide sequence ID" value="NZ_BMMY01000005.1"/>
</dbReference>
<organism evidence="1 2">
    <name type="scientific">Phycicoccus endophyticus</name>
    <dbReference type="NCBI Taxonomy" id="1690220"/>
    <lineage>
        <taxon>Bacteria</taxon>
        <taxon>Bacillati</taxon>
        <taxon>Actinomycetota</taxon>
        <taxon>Actinomycetes</taxon>
        <taxon>Micrococcales</taxon>
        <taxon>Intrasporangiaceae</taxon>
        <taxon>Phycicoccus</taxon>
    </lineage>
</organism>
<dbReference type="KEGG" id="pei:H9L10_14605"/>
<protein>
    <recommendedName>
        <fullName evidence="3">Transcriptional regulator HTH-type FeoC domain-containing protein</fullName>
    </recommendedName>
</protein>